<keyword evidence="2" id="KW-1185">Reference proteome</keyword>
<dbReference type="EnsemblPlants" id="Bo7g055850.1">
    <property type="protein sequence ID" value="Bo7g055850.1"/>
    <property type="gene ID" value="Bo7g055850"/>
</dbReference>
<dbReference type="AlphaFoldDB" id="A0A0D3D714"/>
<dbReference type="Pfam" id="PF14223">
    <property type="entry name" value="Retrotran_gag_2"/>
    <property type="match status" value="1"/>
</dbReference>
<reference evidence="1" key="2">
    <citation type="submission" date="2015-03" db="UniProtKB">
        <authorList>
            <consortium name="EnsemblPlants"/>
        </authorList>
    </citation>
    <scope>IDENTIFICATION</scope>
</reference>
<evidence type="ECO:0008006" key="3">
    <source>
        <dbReference type="Google" id="ProtNLM"/>
    </source>
</evidence>
<dbReference type="eggNOG" id="KOG0017">
    <property type="taxonomic scope" value="Eukaryota"/>
</dbReference>
<dbReference type="Gramene" id="Bo7g055850.1">
    <property type="protein sequence ID" value="Bo7g055850.1"/>
    <property type="gene ID" value="Bo7g055850"/>
</dbReference>
<dbReference type="PANTHER" id="PTHR47592:SF24">
    <property type="entry name" value="BNACNNG30200D PROTEIN"/>
    <property type="match status" value="1"/>
</dbReference>
<dbReference type="STRING" id="109376.A0A0D3D714"/>
<proteinExistence type="predicted"/>
<dbReference type="Proteomes" id="UP000032141">
    <property type="component" value="Chromosome C7"/>
</dbReference>
<dbReference type="PANTHER" id="PTHR47592">
    <property type="entry name" value="PBF68 PROTEIN"/>
    <property type="match status" value="1"/>
</dbReference>
<reference evidence="1 2" key="1">
    <citation type="journal article" date="2014" name="Genome Biol.">
        <title>Transcriptome and methylome profiling reveals relics of genome dominance in the mesopolyploid Brassica oleracea.</title>
        <authorList>
            <person name="Parkin I.A."/>
            <person name="Koh C."/>
            <person name="Tang H."/>
            <person name="Robinson S.J."/>
            <person name="Kagale S."/>
            <person name="Clarke W.E."/>
            <person name="Town C.D."/>
            <person name="Nixon J."/>
            <person name="Krishnakumar V."/>
            <person name="Bidwell S.L."/>
            <person name="Denoeud F."/>
            <person name="Belcram H."/>
            <person name="Links M.G."/>
            <person name="Just J."/>
            <person name="Clarke C."/>
            <person name="Bender T."/>
            <person name="Huebert T."/>
            <person name="Mason A.S."/>
            <person name="Pires J.C."/>
            <person name="Barker G."/>
            <person name="Moore J."/>
            <person name="Walley P.G."/>
            <person name="Manoli S."/>
            <person name="Batley J."/>
            <person name="Edwards D."/>
            <person name="Nelson M.N."/>
            <person name="Wang X."/>
            <person name="Paterson A.H."/>
            <person name="King G."/>
            <person name="Bancroft I."/>
            <person name="Chalhoub B."/>
            <person name="Sharpe A.G."/>
        </authorList>
    </citation>
    <scope>NUCLEOTIDE SEQUENCE</scope>
    <source>
        <strain evidence="1 2">cv. TO1000</strain>
    </source>
</reference>
<evidence type="ECO:0000313" key="1">
    <source>
        <dbReference type="EnsemblPlants" id="Bo7g055850.1"/>
    </source>
</evidence>
<evidence type="ECO:0000313" key="2">
    <source>
        <dbReference type="Proteomes" id="UP000032141"/>
    </source>
</evidence>
<protein>
    <recommendedName>
        <fullName evidence="3">Reverse transcriptase Ty1/copia-type domain-containing protein</fullName>
    </recommendedName>
</protein>
<organism evidence="1 2">
    <name type="scientific">Brassica oleracea var. oleracea</name>
    <dbReference type="NCBI Taxonomy" id="109376"/>
    <lineage>
        <taxon>Eukaryota</taxon>
        <taxon>Viridiplantae</taxon>
        <taxon>Streptophyta</taxon>
        <taxon>Embryophyta</taxon>
        <taxon>Tracheophyta</taxon>
        <taxon>Spermatophyta</taxon>
        <taxon>Magnoliopsida</taxon>
        <taxon>eudicotyledons</taxon>
        <taxon>Gunneridae</taxon>
        <taxon>Pentapetalae</taxon>
        <taxon>rosids</taxon>
        <taxon>malvids</taxon>
        <taxon>Brassicales</taxon>
        <taxon>Brassicaceae</taxon>
        <taxon>Brassiceae</taxon>
        <taxon>Brassica</taxon>
    </lineage>
</organism>
<dbReference type="HOGENOM" id="CLU_867143_0_0_1"/>
<sequence>MNQKKTPRNKALLVRRLVKLEYKDGQSMMEHLNNFKGIVNQLNKVDMKVEDEMQALLLLSSLPESWDTLVVTLSNLAPKRKLTMDTVTDSLLNEKVHRKESHEVGMSIFKKDKQAGNIKPDRFNPTKKHEEKTTTIVEDQSEELYLVGECNLSSDDSSWIVDSGASFHVTPHGSFFTTYQSGDFVLKDVRHVPDMRLNLISTGKLDDAGLDNHFGGGKWKLTKESLIMARRRKEGSLYVTQAKLCKEEVGGKWKLTKGSLIMARGRKEGSLYVTQAKLCKEE</sequence>
<name>A0A0D3D714_BRAOL</name>
<accession>A0A0D3D714</accession>